<evidence type="ECO:0000313" key="1">
    <source>
        <dbReference type="EMBL" id="EFH58578.1"/>
    </source>
</evidence>
<organism evidence="2">
    <name type="scientific">Arabidopsis lyrata subsp. lyrata</name>
    <name type="common">Lyre-leaved rock-cress</name>
    <dbReference type="NCBI Taxonomy" id="81972"/>
    <lineage>
        <taxon>Eukaryota</taxon>
        <taxon>Viridiplantae</taxon>
        <taxon>Streptophyta</taxon>
        <taxon>Embryophyta</taxon>
        <taxon>Tracheophyta</taxon>
        <taxon>Spermatophyta</taxon>
        <taxon>Magnoliopsida</taxon>
        <taxon>eudicotyledons</taxon>
        <taxon>Gunneridae</taxon>
        <taxon>Pentapetalae</taxon>
        <taxon>rosids</taxon>
        <taxon>malvids</taxon>
        <taxon>Brassicales</taxon>
        <taxon>Brassicaceae</taxon>
        <taxon>Camelineae</taxon>
        <taxon>Arabidopsis</taxon>
    </lineage>
</organism>
<evidence type="ECO:0000313" key="2">
    <source>
        <dbReference type="Proteomes" id="UP000008694"/>
    </source>
</evidence>
<keyword evidence="2" id="KW-1185">Reference proteome</keyword>
<reference evidence="2" key="1">
    <citation type="journal article" date="2011" name="Nat. Genet.">
        <title>The Arabidopsis lyrata genome sequence and the basis of rapid genome size change.</title>
        <authorList>
            <person name="Hu T.T."/>
            <person name="Pattyn P."/>
            <person name="Bakker E.G."/>
            <person name="Cao J."/>
            <person name="Cheng J.-F."/>
            <person name="Clark R.M."/>
            <person name="Fahlgren N."/>
            <person name="Fawcett J.A."/>
            <person name="Grimwood J."/>
            <person name="Gundlach H."/>
            <person name="Haberer G."/>
            <person name="Hollister J.D."/>
            <person name="Ossowski S."/>
            <person name="Ottilar R.P."/>
            <person name="Salamov A.A."/>
            <person name="Schneeberger K."/>
            <person name="Spannagl M."/>
            <person name="Wang X."/>
            <person name="Yang L."/>
            <person name="Nasrallah M.E."/>
            <person name="Bergelson J."/>
            <person name="Carrington J.C."/>
            <person name="Gaut B.S."/>
            <person name="Schmutz J."/>
            <person name="Mayer K.F.X."/>
            <person name="Van de Peer Y."/>
            <person name="Grigoriev I.V."/>
            <person name="Nordborg M."/>
            <person name="Weigel D."/>
            <person name="Guo Y.-L."/>
        </authorList>
    </citation>
    <scope>NUCLEOTIDE SEQUENCE [LARGE SCALE GENOMIC DNA]</scope>
    <source>
        <strain evidence="2">cv. MN47</strain>
    </source>
</reference>
<accession>D7L1Z7</accession>
<proteinExistence type="predicted"/>
<dbReference type="HOGENOM" id="CLU_2743460_0_0_1"/>
<name>D7L1Z7_ARALL</name>
<sequence>MGLNCAVMRYLCSDFVLVLKENDKFKFPGGADQYLDQKISKLIPVMYQLCCLFLTLDVVCSSEGSTMRTSG</sequence>
<gene>
    <name evidence="1" type="ORF">ARALYDRAFT_896414</name>
</gene>
<dbReference type="EMBL" id="GL348715">
    <property type="protein sequence ID" value="EFH58578.1"/>
    <property type="molecule type" value="Genomic_DNA"/>
</dbReference>
<protein>
    <submittedName>
        <fullName evidence="1">Uncharacterized protein</fullName>
    </submittedName>
</protein>
<dbReference type="Proteomes" id="UP000008694">
    <property type="component" value="Unassembled WGS sequence"/>
</dbReference>
<dbReference type="AlphaFoldDB" id="D7L1Z7"/>
<dbReference type="Gramene" id="scaffold_300384.1">
    <property type="protein sequence ID" value="scaffold_300384.1"/>
    <property type="gene ID" value="scaffold_300384.1"/>
</dbReference>